<dbReference type="GO" id="GO:0016491">
    <property type="term" value="F:oxidoreductase activity"/>
    <property type="evidence" value="ECO:0007669"/>
    <property type="project" value="InterPro"/>
</dbReference>
<dbReference type="InterPro" id="IPR007037">
    <property type="entry name" value="SIP_rossman_dom"/>
</dbReference>
<protein>
    <submittedName>
        <fullName evidence="3">NADPH-dependent ferric siderophore reductase</fullName>
    </submittedName>
</protein>
<name>A0A7Y9FGR0_9CELL</name>
<dbReference type="AlphaFoldDB" id="A0A7Y9FGR0"/>
<dbReference type="Pfam" id="PF04954">
    <property type="entry name" value="SIP"/>
    <property type="match status" value="1"/>
</dbReference>
<dbReference type="PANTHER" id="PTHR30157">
    <property type="entry name" value="FERRIC REDUCTASE, NADPH-DEPENDENT"/>
    <property type="match status" value="1"/>
</dbReference>
<proteinExistence type="predicted"/>
<dbReference type="EMBL" id="BONN01000003">
    <property type="protein sequence ID" value="GIG32304.1"/>
    <property type="molecule type" value="Genomic_DNA"/>
</dbReference>
<organism evidence="3 4">
    <name type="scientific">Cellulomonas oligotrophica</name>
    <dbReference type="NCBI Taxonomy" id="931536"/>
    <lineage>
        <taxon>Bacteria</taxon>
        <taxon>Bacillati</taxon>
        <taxon>Actinomycetota</taxon>
        <taxon>Actinomycetes</taxon>
        <taxon>Micrococcales</taxon>
        <taxon>Cellulomonadaceae</taxon>
        <taxon>Cellulomonas</taxon>
    </lineage>
</organism>
<dbReference type="Gene3D" id="2.40.30.10">
    <property type="entry name" value="Translation factors"/>
    <property type="match status" value="1"/>
</dbReference>
<comment type="caution">
    <text evidence="3">The sequence shown here is derived from an EMBL/GenBank/DDBJ whole genome shotgun (WGS) entry which is preliminary data.</text>
</comment>
<reference evidence="3 4" key="1">
    <citation type="submission" date="2020-07" db="EMBL/GenBank/DDBJ databases">
        <title>Sequencing the genomes of 1000 actinobacteria strains.</title>
        <authorList>
            <person name="Klenk H.-P."/>
        </authorList>
    </citation>
    <scope>NUCLEOTIDE SEQUENCE [LARGE SCALE GENOMIC DNA]</scope>
    <source>
        <strain evidence="3 4">DSM 24482</strain>
    </source>
</reference>
<dbReference type="InterPro" id="IPR017927">
    <property type="entry name" value="FAD-bd_FR_type"/>
</dbReference>
<gene>
    <name evidence="3" type="ORF">BKA21_002459</name>
    <name evidence="2" type="ORF">Col01nite_14630</name>
</gene>
<dbReference type="PROSITE" id="PS51384">
    <property type="entry name" value="FAD_FR"/>
    <property type="match status" value="1"/>
</dbReference>
<feature type="domain" description="FAD-binding FR-type" evidence="1">
    <location>
        <begin position="15"/>
        <end position="145"/>
    </location>
</feature>
<evidence type="ECO:0000313" key="5">
    <source>
        <dbReference type="Proteomes" id="UP000618382"/>
    </source>
</evidence>
<evidence type="ECO:0000313" key="4">
    <source>
        <dbReference type="Proteomes" id="UP000577956"/>
    </source>
</evidence>
<sequence>MTATVVVEAPTTLPFRMFHVRVAAMRQLCPSVVRLTFTGDDLHLFADNGFDQRIKFFLPLEDAPYTDLLGLGSTADWYGRYRELPDDRRHPIRTYTARGVRHVVRELDVDVVLHGDTGPASAWASACRLGDDLVILGPNAEWDGPHGGVDFVPPVRTDRLLIAGDETALPAISGIVERLPADARGEVVIEMPSSLDRIDLGAPEGVTVRWYGRDGRPHGELLVPAVQAACARLLPGQAPAVDVDLEDVDVDNGLLWEVPVDYTTHTPLADEAHLYAWLAGEAGVIKTLRRHLVRDCGVDRKAVAFMGYWRQGRSEGS</sequence>
<dbReference type="InterPro" id="IPR039374">
    <property type="entry name" value="SIP_fam"/>
</dbReference>
<evidence type="ECO:0000313" key="3">
    <source>
        <dbReference type="EMBL" id="NYD86910.1"/>
    </source>
</evidence>
<dbReference type="SUPFAM" id="SSF63380">
    <property type="entry name" value="Riboflavin synthase domain-like"/>
    <property type="match status" value="1"/>
</dbReference>
<dbReference type="InterPro" id="IPR017938">
    <property type="entry name" value="Riboflavin_synthase-like_b-brl"/>
</dbReference>
<dbReference type="Pfam" id="PF08021">
    <property type="entry name" value="FAD_binding_9"/>
    <property type="match status" value="1"/>
</dbReference>
<accession>A0A7Y9FGR0</accession>
<dbReference type="PANTHER" id="PTHR30157:SF0">
    <property type="entry name" value="NADPH-DEPENDENT FERRIC-CHELATE REDUCTASE"/>
    <property type="match status" value="1"/>
</dbReference>
<keyword evidence="5" id="KW-1185">Reference proteome</keyword>
<dbReference type="Gene3D" id="3.40.50.80">
    <property type="entry name" value="Nucleotide-binding domain of ferredoxin-NADP reductase (FNR) module"/>
    <property type="match status" value="1"/>
</dbReference>
<dbReference type="CDD" id="cd06193">
    <property type="entry name" value="siderophore_interacting"/>
    <property type="match status" value="1"/>
</dbReference>
<dbReference type="InterPro" id="IPR013113">
    <property type="entry name" value="SIP_FAD-bd"/>
</dbReference>
<dbReference type="InterPro" id="IPR039261">
    <property type="entry name" value="FNR_nucleotide-bd"/>
</dbReference>
<evidence type="ECO:0000313" key="2">
    <source>
        <dbReference type="EMBL" id="GIG32304.1"/>
    </source>
</evidence>
<reference evidence="2 5" key="2">
    <citation type="submission" date="2021-01" db="EMBL/GenBank/DDBJ databases">
        <title>Whole genome shotgun sequence of Cellulomonas oligotrophica NBRC 109435.</title>
        <authorList>
            <person name="Komaki H."/>
            <person name="Tamura T."/>
        </authorList>
    </citation>
    <scope>NUCLEOTIDE SEQUENCE [LARGE SCALE GENOMIC DNA]</scope>
    <source>
        <strain evidence="2 5">NBRC 109435</strain>
    </source>
</reference>
<dbReference type="EMBL" id="JACCBK010000001">
    <property type="protein sequence ID" value="NYD86910.1"/>
    <property type="molecule type" value="Genomic_DNA"/>
</dbReference>
<dbReference type="Proteomes" id="UP000577956">
    <property type="component" value="Unassembled WGS sequence"/>
</dbReference>
<dbReference type="Proteomes" id="UP000618382">
    <property type="component" value="Unassembled WGS sequence"/>
</dbReference>
<evidence type="ECO:0000259" key="1">
    <source>
        <dbReference type="PROSITE" id="PS51384"/>
    </source>
</evidence>